<accession>A0ABM3MW68</accession>
<organism evidence="2 3">
    <name type="scientific">Galleria mellonella</name>
    <name type="common">Greater wax moth</name>
    <dbReference type="NCBI Taxonomy" id="7137"/>
    <lineage>
        <taxon>Eukaryota</taxon>
        <taxon>Metazoa</taxon>
        <taxon>Ecdysozoa</taxon>
        <taxon>Arthropoda</taxon>
        <taxon>Hexapoda</taxon>
        <taxon>Insecta</taxon>
        <taxon>Pterygota</taxon>
        <taxon>Neoptera</taxon>
        <taxon>Endopterygota</taxon>
        <taxon>Lepidoptera</taxon>
        <taxon>Glossata</taxon>
        <taxon>Ditrysia</taxon>
        <taxon>Pyraloidea</taxon>
        <taxon>Pyralidae</taxon>
        <taxon>Galleriinae</taxon>
        <taxon>Galleria</taxon>
    </lineage>
</organism>
<feature type="region of interest" description="Disordered" evidence="1">
    <location>
        <begin position="202"/>
        <end position="221"/>
    </location>
</feature>
<sequence>MSTDIVKCTQCNIVINELLCFVQNKIDVMDEESLIRLIVGEFSTLEINNAKELLFSSISTTVKNISRRKNREQKETEDIICVLKNTDPDKTPIFVAKELQKLPPVTFDHIDATRLLKDIIVLQSDVKQIKDTYVTNERLNNLKIELNNMKYASLVNCDNVNNKRGAYLLDSGPAGFLNVSRTPAKNSTPEKKDVFQQSVLRSHSQDKINTSPQSQTSDISFVPTNVVNSPHRISQIRESHTQTAGVTTASTGSDSRQAVMFTITKQLTAGTAAHTVANPVSSVCMSENDKSMAGIVKEKWKPEKTPEKWVQVQRKKHRNRIESIRGKAKINPKDRFKPADLKIPLFVSNVHKDTSEEDIMDYILLKTRETVFLQKIKMKTERGYNAYKIMVAKHKLNLFLNDEIWPDATSR</sequence>
<dbReference type="GeneID" id="128201762"/>
<evidence type="ECO:0000256" key="1">
    <source>
        <dbReference type="SAM" id="MobiDB-lite"/>
    </source>
</evidence>
<evidence type="ECO:0000313" key="3">
    <source>
        <dbReference type="RefSeq" id="XP_052755599.1"/>
    </source>
</evidence>
<gene>
    <name evidence="3" type="primary">LOC128201762</name>
</gene>
<keyword evidence="2" id="KW-1185">Reference proteome</keyword>
<evidence type="ECO:0000313" key="2">
    <source>
        <dbReference type="Proteomes" id="UP001652740"/>
    </source>
</evidence>
<name>A0ABM3MW68_GALME</name>
<proteinExistence type="predicted"/>
<dbReference type="RefSeq" id="XP_052755599.1">
    <property type="nucleotide sequence ID" value="XM_052899639.1"/>
</dbReference>
<protein>
    <submittedName>
        <fullName evidence="3">Uncharacterized protein LOC128201762</fullName>
    </submittedName>
</protein>
<reference evidence="3" key="1">
    <citation type="submission" date="2025-08" db="UniProtKB">
        <authorList>
            <consortium name="RefSeq"/>
        </authorList>
    </citation>
    <scope>IDENTIFICATION</scope>
    <source>
        <tissue evidence="3">Whole larvae</tissue>
    </source>
</reference>
<dbReference type="Proteomes" id="UP001652740">
    <property type="component" value="Unplaced"/>
</dbReference>